<dbReference type="EMBL" id="DRKP01000013">
    <property type="protein sequence ID" value="HEB95037.1"/>
    <property type="molecule type" value="Genomic_DNA"/>
</dbReference>
<dbReference type="Pfam" id="PF12974">
    <property type="entry name" value="Phosphonate-bd"/>
    <property type="match status" value="1"/>
</dbReference>
<dbReference type="Gene3D" id="3.40.190.10">
    <property type="entry name" value="Periplasmic binding protein-like II"/>
    <property type="match status" value="2"/>
</dbReference>
<feature type="chain" id="PRO_5033046029" evidence="1">
    <location>
        <begin position="30"/>
        <end position="292"/>
    </location>
</feature>
<feature type="signal peptide" evidence="1">
    <location>
        <begin position="1"/>
        <end position="29"/>
    </location>
</feature>
<reference evidence="2" key="1">
    <citation type="journal article" date="2020" name="mSystems">
        <title>Genome- and Community-Level Interaction Insights into Carbon Utilization and Element Cycling Functions of Hydrothermarchaeota in Hydrothermal Sediment.</title>
        <authorList>
            <person name="Zhou Z."/>
            <person name="Liu Y."/>
            <person name="Xu W."/>
            <person name="Pan J."/>
            <person name="Luo Z.H."/>
            <person name="Li M."/>
        </authorList>
    </citation>
    <scope>NUCLEOTIDE SEQUENCE [LARGE SCALE GENOMIC DNA]</scope>
    <source>
        <strain evidence="2">HyVt-443</strain>
    </source>
</reference>
<sequence length="292" mass="33304">MTRPRAAWYRALFRLLLAAMLLSLSQAQAGGEGKGFKVGLTAVFLDNQTSFIRQWEKYLARRLGEPFEFVQRQSYREITQMLAKGQLDAAWICGFPYVRYRPRIRLLAVPLYHGEPLYQSYLIVPASDHVTRDIEDLRGRVFAYSDPDSNSGFLVPQVELLRRGIEPARFFGKTFFTWSHRDVVVAVADGVAQGGAVDGYVWDTLSQTHPQLTNRTRVVARSRRYGFPPFAASATLDQRRFERLQQVLLGMSDDAEGRRLLQKLNLDGFTSGDDSLFDGIREEVALFERGKR</sequence>
<evidence type="ECO:0000256" key="1">
    <source>
        <dbReference type="SAM" id="SignalP"/>
    </source>
</evidence>
<evidence type="ECO:0000313" key="2">
    <source>
        <dbReference type="EMBL" id="HEB95037.1"/>
    </source>
</evidence>
<proteinExistence type="predicted"/>
<dbReference type="Proteomes" id="UP000886251">
    <property type="component" value="Unassembled WGS sequence"/>
</dbReference>
<protein>
    <submittedName>
        <fullName evidence="2">ABC transporter substrate-binding protein</fullName>
    </submittedName>
</protein>
<dbReference type="PANTHER" id="PTHR35841:SF1">
    <property type="entry name" value="PHOSPHONATES-BINDING PERIPLASMIC PROTEIN"/>
    <property type="match status" value="1"/>
</dbReference>
<dbReference type="SUPFAM" id="SSF53850">
    <property type="entry name" value="Periplasmic binding protein-like II"/>
    <property type="match status" value="1"/>
</dbReference>
<dbReference type="PANTHER" id="PTHR35841">
    <property type="entry name" value="PHOSPHONATES-BINDING PERIPLASMIC PROTEIN"/>
    <property type="match status" value="1"/>
</dbReference>
<name>A0A831RGY1_9GAMM</name>
<gene>
    <name evidence="2" type="ORF">ENI96_01240</name>
</gene>
<dbReference type="AlphaFoldDB" id="A0A831RGY1"/>
<dbReference type="CDD" id="cd13571">
    <property type="entry name" value="PBP2_PnhD_1"/>
    <property type="match status" value="1"/>
</dbReference>
<comment type="caution">
    <text evidence="2">The sequence shown here is derived from an EMBL/GenBank/DDBJ whole genome shotgun (WGS) entry which is preliminary data.</text>
</comment>
<keyword evidence="1" id="KW-0732">Signal</keyword>
<accession>A0A831RGY1</accession>
<organism evidence="2">
    <name type="scientific">Sedimenticola thiotaurini</name>
    <dbReference type="NCBI Taxonomy" id="1543721"/>
    <lineage>
        <taxon>Bacteria</taxon>
        <taxon>Pseudomonadati</taxon>
        <taxon>Pseudomonadota</taxon>
        <taxon>Gammaproteobacteria</taxon>
        <taxon>Chromatiales</taxon>
        <taxon>Sedimenticolaceae</taxon>
        <taxon>Sedimenticola</taxon>
    </lineage>
</organism>